<proteinExistence type="predicted"/>
<sequence>MPYLIYLLYCRKRRQPAKNVTKAAPAELSTPQRLTREEILRDSSGRVTRSKLALLLGEGTSSQTDTTSPVRITTAAPPKKMTPKRKLHIE</sequence>
<feature type="compositionally biased region" description="Polar residues" evidence="1">
    <location>
        <begin position="59"/>
        <end position="71"/>
    </location>
</feature>
<accession>A0A921S1G0</accession>
<dbReference type="AlphaFoldDB" id="A0A921S1G0"/>
<dbReference type="EMBL" id="CM027680">
    <property type="protein sequence ID" value="KAG0549649.1"/>
    <property type="molecule type" value="Genomic_DNA"/>
</dbReference>
<gene>
    <name evidence="2" type="ORF">BDA96_01G273200</name>
</gene>
<reference evidence="2" key="1">
    <citation type="journal article" date="2019" name="BMC Genomics">
        <title>A new reference genome for Sorghum bicolor reveals high levels of sequence similarity between sweet and grain genotypes: implications for the genetics of sugar metabolism.</title>
        <authorList>
            <person name="Cooper E.A."/>
            <person name="Brenton Z.W."/>
            <person name="Flinn B.S."/>
            <person name="Jenkins J."/>
            <person name="Shu S."/>
            <person name="Flowers D."/>
            <person name="Luo F."/>
            <person name="Wang Y."/>
            <person name="Xia P."/>
            <person name="Barry K."/>
            <person name="Daum C."/>
            <person name="Lipzen A."/>
            <person name="Yoshinaga Y."/>
            <person name="Schmutz J."/>
            <person name="Saski C."/>
            <person name="Vermerris W."/>
            <person name="Kresovich S."/>
        </authorList>
    </citation>
    <scope>NUCLEOTIDE SEQUENCE</scope>
</reference>
<name>A0A921S1G0_SORBI</name>
<comment type="caution">
    <text evidence="2">The sequence shown here is derived from an EMBL/GenBank/DDBJ whole genome shotgun (WGS) entry which is preliminary data.</text>
</comment>
<evidence type="ECO:0000256" key="1">
    <source>
        <dbReference type="SAM" id="MobiDB-lite"/>
    </source>
</evidence>
<dbReference type="Proteomes" id="UP000807115">
    <property type="component" value="Chromosome 1"/>
</dbReference>
<reference evidence="2" key="2">
    <citation type="submission" date="2020-10" db="EMBL/GenBank/DDBJ databases">
        <authorList>
            <person name="Cooper E.A."/>
            <person name="Brenton Z.W."/>
            <person name="Flinn B.S."/>
            <person name="Jenkins J."/>
            <person name="Shu S."/>
            <person name="Flowers D."/>
            <person name="Luo F."/>
            <person name="Wang Y."/>
            <person name="Xia P."/>
            <person name="Barry K."/>
            <person name="Daum C."/>
            <person name="Lipzen A."/>
            <person name="Yoshinaga Y."/>
            <person name="Schmutz J."/>
            <person name="Saski C."/>
            <person name="Vermerris W."/>
            <person name="Kresovich S."/>
        </authorList>
    </citation>
    <scope>NUCLEOTIDE SEQUENCE</scope>
</reference>
<evidence type="ECO:0000313" key="2">
    <source>
        <dbReference type="EMBL" id="KAG0549649.1"/>
    </source>
</evidence>
<protein>
    <submittedName>
        <fullName evidence="2">Uncharacterized protein</fullName>
    </submittedName>
</protein>
<feature type="compositionally biased region" description="Basic residues" evidence="1">
    <location>
        <begin position="81"/>
        <end position="90"/>
    </location>
</feature>
<evidence type="ECO:0000313" key="3">
    <source>
        <dbReference type="Proteomes" id="UP000807115"/>
    </source>
</evidence>
<organism evidence="2 3">
    <name type="scientific">Sorghum bicolor</name>
    <name type="common">Sorghum</name>
    <name type="synonym">Sorghum vulgare</name>
    <dbReference type="NCBI Taxonomy" id="4558"/>
    <lineage>
        <taxon>Eukaryota</taxon>
        <taxon>Viridiplantae</taxon>
        <taxon>Streptophyta</taxon>
        <taxon>Embryophyta</taxon>
        <taxon>Tracheophyta</taxon>
        <taxon>Spermatophyta</taxon>
        <taxon>Magnoliopsida</taxon>
        <taxon>Liliopsida</taxon>
        <taxon>Poales</taxon>
        <taxon>Poaceae</taxon>
        <taxon>PACMAD clade</taxon>
        <taxon>Panicoideae</taxon>
        <taxon>Andropogonodae</taxon>
        <taxon>Andropogoneae</taxon>
        <taxon>Sorghinae</taxon>
        <taxon>Sorghum</taxon>
    </lineage>
</organism>
<feature type="region of interest" description="Disordered" evidence="1">
    <location>
        <begin position="58"/>
        <end position="90"/>
    </location>
</feature>